<proteinExistence type="predicted"/>
<feature type="non-terminal residue" evidence="1">
    <location>
        <position position="129"/>
    </location>
</feature>
<evidence type="ECO:0000313" key="2">
    <source>
        <dbReference type="Proteomes" id="UP001295794"/>
    </source>
</evidence>
<accession>A0AAD2K4I1</accession>
<comment type="caution">
    <text evidence="1">The sequence shown here is derived from an EMBL/GenBank/DDBJ whole genome shotgun (WGS) entry which is preliminary data.</text>
</comment>
<dbReference type="EMBL" id="CAVNYO010000421">
    <property type="protein sequence ID" value="CAK5278409.1"/>
    <property type="molecule type" value="Genomic_DNA"/>
</dbReference>
<dbReference type="AlphaFoldDB" id="A0AAD2K4I1"/>
<organism evidence="1 2">
    <name type="scientific">Mycena citricolor</name>
    <dbReference type="NCBI Taxonomy" id="2018698"/>
    <lineage>
        <taxon>Eukaryota</taxon>
        <taxon>Fungi</taxon>
        <taxon>Dikarya</taxon>
        <taxon>Basidiomycota</taxon>
        <taxon>Agaricomycotina</taxon>
        <taxon>Agaricomycetes</taxon>
        <taxon>Agaricomycetidae</taxon>
        <taxon>Agaricales</taxon>
        <taxon>Marasmiineae</taxon>
        <taxon>Mycenaceae</taxon>
        <taxon>Mycena</taxon>
    </lineage>
</organism>
<protein>
    <submittedName>
        <fullName evidence="1">Uncharacterized protein</fullName>
    </submittedName>
</protein>
<sequence length="129" mass="14607">MENNALCNGPFIPHHLPVRQRRENVLGQKKPLLHVSADRRSVVPVFFLMIVCLHLRHSRVQDAQCIQILDPPVGHINGPVKHPVDPIPICKTILRIFADKSSGGVGESTLHFSRDHRRSEHACVGYRFE</sequence>
<name>A0AAD2K4I1_9AGAR</name>
<keyword evidence="2" id="KW-1185">Reference proteome</keyword>
<gene>
    <name evidence="1" type="ORF">MYCIT1_LOCUS27744</name>
</gene>
<dbReference type="Proteomes" id="UP001295794">
    <property type="component" value="Unassembled WGS sequence"/>
</dbReference>
<reference evidence="1" key="1">
    <citation type="submission" date="2023-11" db="EMBL/GenBank/DDBJ databases">
        <authorList>
            <person name="De Vega J J."/>
            <person name="De Vega J J."/>
        </authorList>
    </citation>
    <scope>NUCLEOTIDE SEQUENCE</scope>
</reference>
<evidence type="ECO:0000313" key="1">
    <source>
        <dbReference type="EMBL" id="CAK5278409.1"/>
    </source>
</evidence>